<comment type="caution">
    <text evidence="3">The sequence shown here is derived from an EMBL/GenBank/DDBJ whole genome shotgun (WGS) entry which is preliminary data.</text>
</comment>
<name>A0A2G9WXJ6_9HYPH</name>
<accession>A0A2G9WXJ6</accession>
<dbReference type="GO" id="GO:0005737">
    <property type="term" value="C:cytoplasm"/>
    <property type="evidence" value="ECO:0007669"/>
    <property type="project" value="TreeGrafter"/>
</dbReference>
<dbReference type="OrthoDB" id="9774491at2"/>
<evidence type="ECO:0000313" key="4">
    <source>
        <dbReference type="Proteomes" id="UP000231070"/>
    </source>
</evidence>
<reference evidence="3 4" key="1">
    <citation type="submission" date="2017-08" db="EMBL/GenBank/DDBJ databases">
        <title>Pleomorphomonas carboxidotrophicus sp. nov., a new mesophilic hydrogenogenic carboxidotroph.</title>
        <authorList>
            <person name="Esquivel-Elizondo S."/>
            <person name="Krajmalnik-Brown R."/>
            <person name="Maldonado J."/>
        </authorList>
    </citation>
    <scope>NUCLEOTIDE SEQUENCE [LARGE SCALE GENOMIC DNA]</scope>
    <source>
        <strain evidence="3 4">SVCO-16</strain>
    </source>
</reference>
<dbReference type="PANTHER" id="PTHR12169">
    <property type="entry name" value="ATPASE N2B"/>
    <property type="match status" value="1"/>
</dbReference>
<dbReference type="InterPro" id="IPR005654">
    <property type="entry name" value="ATPase_AFG1-like"/>
</dbReference>
<dbReference type="EMBL" id="NQVN01000007">
    <property type="protein sequence ID" value="PIO99032.1"/>
    <property type="molecule type" value="Genomic_DNA"/>
</dbReference>
<proteinExistence type="predicted"/>
<dbReference type="GO" id="GO:0005524">
    <property type="term" value="F:ATP binding"/>
    <property type="evidence" value="ECO:0007669"/>
    <property type="project" value="UniProtKB-KW"/>
</dbReference>
<dbReference type="NCBIfam" id="NF040713">
    <property type="entry name" value="ZapE"/>
    <property type="match status" value="1"/>
</dbReference>
<keyword evidence="2" id="KW-0067">ATP-binding</keyword>
<protein>
    <recommendedName>
        <fullName evidence="5">Cell division protein ZapE</fullName>
    </recommendedName>
</protein>
<dbReference type="Pfam" id="PF03969">
    <property type="entry name" value="AFG1_ATPase"/>
    <property type="match status" value="1"/>
</dbReference>
<dbReference type="GO" id="GO:0016887">
    <property type="term" value="F:ATP hydrolysis activity"/>
    <property type="evidence" value="ECO:0007669"/>
    <property type="project" value="InterPro"/>
</dbReference>
<evidence type="ECO:0000256" key="1">
    <source>
        <dbReference type="ARBA" id="ARBA00022741"/>
    </source>
</evidence>
<evidence type="ECO:0000256" key="2">
    <source>
        <dbReference type="ARBA" id="ARBA00022840"/>
    </source>
</evidence>
<keyword evidence="1" id="KW-0547">Nucleotide-binding</keyword>
<gene>
    <name evidence="3" type="ORF">CJ014_12985</name>
</gene>
<dbReference type="AlphaFoldDB" id="A0A2G9WXJ6"/>
<evidence type="ECO:0000313" key="3">
    <source>
        <dbReference type="EMBL" id="PIO99032.1"/>
    </source>
</evidence>
<dbReference type="SUPFAM" id="SSF52540">
    <property type="entry name" value="P-loop containing nucleoside triphosphate hydrolases"/>
    <property type="match status" value="1"/>
</dbReference>
<keyword evidence="4" id="KW-1185">Reference proteome</keyword>
<dbReference type="InterPro" id="IPR027417">
    <property type="entry name" value="P-loop_NTPase"/>
</dbReference>
<evidence type="ECO:0008006" key="5">
    <source>
        <dbReference type="Google" id="ProtNLM"/>
    </source>
</evidence>
<dbReference type="PANTHER" id="PTHR12169:SF6">
    <property type="entry name" value="AFG1-LIKE ATPASE"/>
    <property type="match status" value="1"/>
</dbReference>
<sequence>MMAETPAGAVALWFDGEVAAGRLTGDAAQRQAALAFDRLLKRLAAPPPRRRLLGLIPVGPTPAARGLYLWGGVGRGKTLLMDRFHAAAPVDRKRRQHFHAFMADMHDAIAAARRAMAAGDPRDPVEIVARTLADDVRLLCFDEFSVTDIADAMLLGRLFGRLFDLGLTLVATSNVAPDRLYWNGLNRASFLPFVGLLKERCEIVHLRGGADHRLEGLSAADVYLSPLGPATDAAADRLWSSLSAGGEEACDLRVKGRLVHVARAAGRRARFTFEELCDQPLGAADYRAIARRFDLLMVTGVPRLAAGERNRAKRFITLVDVLYDAGRGLLLTADGEPADLYRAAEGNEAFEFARTASRLVEMRTEAWLHRTADGSRQQPPAA</sequence>
<organism evidence="3 4">
    <name type="scientific">Pleomorphomonas carboxyditropha</name>
    <dbReference type="NCBI Taxonomy" id="2023338"/>
    <lineage>
        <taxon>Bacteria</taxon>
        <taxon>Pseudomonadati</taxon>
        <taxon>Pseudomonadota</taxon>
        <taxon>Alphaproteobacteria</taxon>
        <taxon>Hyphomicrobiales</taxon>
        <taxon>Pleomorphomonadaceae</taxon>
        <taxon>Pleomorphomonas</taxon>
    </lineage>
</organism>
<dbReference type="Proteomes" id="UP000231070">
    <property type="component" value="Unassembled WGS sequence"/>
</dbReference>
<dbReference type="Gene3D" id="3.40.50.300">
    <property type="entry name" value="P-loop containing nucleotide triphosphate hydrolases"/>
    <property type="match status" value="1"/>
</dbReference>